<reference evidence="2 3" key="1">
    <citation type="journal article" date="2023" name="Elife">
        <title>Identification of key yeast species and microbe-microbe interactions impacting larval growth of Drosophila in the wild.</title>
        <authorList>
            <person name="Mure A."/>
            <person name="Sugiura Y."/>
            <person name="Maeda R."/>
            <person name="Honda K."/>
            <person name="Sakurai N."/>
            <person name="Takahashi Y."/>
            <person name="Watada M."/>
            <person name="Katoh T."/>
            <person name="Gotoh A."/>
            <person name="Gotoh Y."/>
            <person name="Taniguchi I."/>
            <person name="Nakamura K."/>
            <person name="Hayashi T."/>
            <person name="Katayama T."/>
            <person name="Uemura T."/>
            <person name="Hattori Y."/>
        </authorList>
    </citation>
    <scope>NUCLEOTIDE SEQUENCE [LARGE SCALE GENOMIC DNA]</scope>
    <source>
        <strain evidence="2 3">PK-24</strain>
    </source>
</reference>
<gene>
    <name evidence="2" type="ORF">DAPK24_007890</name>
</gene>
<protein>
    <submittedName>
        <fullName evidence="2">Uncharacterized protein</fullName>
    </submittedName>
</protein>
<dbReference type="EMBL" id="BTGB01000001">
    <property type="protein sequence ID" value="GMM44214.1"/>
    <property type="molecule type" value="Genomic_DNA"/>
</dbReference>
<keyword evidence="3" id="KW-1185">Reference proteome</keyword>
<comment type="caution">
    <text evidence="2">The sequence shown here is derived from an EMBL/GenBank/DDBJ whole genome shotgun (WGS) entry which is preliminary data.</text>
</comment>
<name>A0AAV5QYC9_PICKL</name>
<proteinExistence type="predicted"/>
<dbReference type="Proteomes" id="UP001378960">
    <property type="component" value="Unassembled WGS sequence"/>
</dbReference>
<keyword evidence="1" id="KW-0175">Coiled coil</keyword>
<organism evidence="2 3">
    <name type="scientific">Pichia kluyveri</name>
    <name type="common">Yeast</name>
    <dbReference type="NCBI Taxonomy" id="36015"/>
    <lineage>
        <taxon>Eukaryota</taxon>
        <taxon>Fungi</taxon>
        <taxon>Dikarya</taxon>
        <taxon>Ascomycota</taxon>
        <taxon>Saccharomycotina</taxon>
        <taxon>Pichiomycetes</taxon>
        <taxon>Pichiales</taxon>
        <taxon>Pichiaceae</taxon>
        <taxon>Pichia</taxon>
    </lineage>
</organism>
<accession>A0AAV5QYC9</accession>
<feature type="coiled-coil region" evidence="1">
    <location>
        <begin position="1"/>
        <end position="28"/>
    </location>
</feature>
<sequence>MSNKKDTLENLIAERDQLIEKRNKLEKVSQFLRVPVHPDSASLLSKYSKLPSLDIEKRIQYSKLTCPGMEIVSCKKERTDTKLDMDICLKFLNSGTYNIHLSINAITHWVKSLQISPCAEIVPYSYTITKLIEESVITRNVSLFVSTMNSILRMKHKIIHTFNEIFQNLPSGVEVDNSNGFFEPILFKLPSSITLSIHWLLIIENKEIFCKSDFKVLTIKESKISDISTVFKDLLSVNDVKVATLQLLEIL</sequence>
<dbReference type="AlphaFoldDB" id="A0AAV5QYC9"/>
<evidence type="ECO:0000256" key="1">
    <source>
        <dbReference type="SAM" id="Coils"/>
    </source>
</evidence>
<evidence type="ECO:0000313" key="2">
    <source>
        <dbReference type="EMBL" id="GMM44214.1"/>
    </source>
</evidence>
<evidence type="ECO:0000313" key="3">
    <source>
        <dbReference type="Proteomes" id="UP001378960"/>
    </source>
</evidence>